<dbReference type="Gene3D" id="3.30.70.1880">
    <property type="entry name" value="Protein of unknown function DUF881"/>
    <property type="match status" value="1"/>
</dbReference>
<dbReference type="InterPro" id="IPR010273">
    <property type="entry name" value="DUF881"/>
</dbReference>
<dbReference type="Pfam" id="PF05949">
    <property type="entry name" value="DUF881"/>
    <property type="match status" value="1"/>
</dbReference>
<evidence type="ECO:0000256" key="2">
    <source>
        <dbReference type="SAM" id="Coils"/>
    </source>
</evidence>
<name>A0A1T4M3T0_9FIRM</name>
<dbReference type="AlphaFoldDB" id="A0A1T4M3T0"/>
<dbReference type="RefSeq" id="WP_078664568.1">
    <property type="nucleotide sequence ID" value="NZ_FUXM01000003.1"/>
</dbReference>
<evidence type="ECO:0000313" key="4">
    <source>
        <dbReference type="Proteomes" id="UP000189933"/>
    </source>
</evidence>
<dbReference type="PANTHER" id="PTHR37313">
    <property type="entry name" value="UPF0749 PROTEIN RV1825"/>
    <property type="match status" value="1"/>
</dbReference>
<comment type="similarity">
    <text evidence="1">Belongs to the UPF0749 family.</text>
</comment>
<keyword evidence="2" id="KW-0175">Coiled coil</keyword>
<sequence length="232" mass="26131">MRTEIWARVALVALCLGILLGVEIRTAREVREMEAKSQVRYRSMLQLLEKAQTRHRELVKEVKKLKKRISDFERGAVVSARTREMMDATEKARMLAGEKAVEGPGIVIQIDDRQGSTTIIYSGDLQDFINILRFAGAEAIAVNGQRIVGTTAVHEAGQNLLINKVPVNRREGVPYEIMAIGPPDRLESYIKTTYGLWKDLEAAGVRLTLTRQERLLLPAYKGGYLFRYGIAF</sequence>
<feature type="coiled-coil region" evidence="2">
    <location>
        <begin position="41"/>
        <end position="75"/>
    </location>
</feature>
<gene>
    <name evidence="3" type="ORF">SAMN02745885_00416</name>
</gene>
<proteinExistence type="inferred from homology"/>
<evidence type="ECO:0008006" key="5">
    <source>
        <dbReference type="Google" id="ProtNLM"/>
    </source>
</evidence>
<reference evidence="4" key="1">
    <citation type="submission" date="2017-02" db="EMBL/GenBank/DDBJ databases">
        <authorList>
            <person name="Varghese N."/>
            <person name="Submissions S."/>
        </authorList>
    </citation>
    <scope>NUCLEOTIDE SEQUENCE [LARGE SCALE GENOMIC DNA]</scope>
    <source>
        <strain evidence="4">DSM 16521</strain>
    </source>
</reference>
<dbReference type="Proteomes" id="UP000189933">
    <property type="component" value="Unassembled WGS sequence"/>
</dbReference>
<accession>A0A1T4M3T0</accession>
<evidence type="ECO:0000256" key="1">
    <source>
        <dbReference type="ARBA" id="ARBA00009108"/>
    </source>
</evidence>
<keyword evidence="4" id="KW-1185">Reference proteome</keyword>
<evidence type="ECO:0000313" key="3">
    <source>
        <dbReference type="EMBL" id="SJZ61649.1"/>
    </source>
</evidence>
<dbReference type="OrthoDB" id="9776196at2"/>
<protein>
    <recommendedName>
        <fullName evidence="5">DUF881 domain-containing protein</fullName>
    </recommendedName>
</protein>
<organism evidence="3 4">
    <name type="scientific">Carboxydocella sporoproducens DSM 16521</name>
    <dbReference type="NCBI Taxonomy" id="1121270"/>
    <lineage>
        <taxon>Bacteria</taxon>
        <taxon>Bacillati</taxon>
        <taxon>Bacillota</taxon>
        <taxon>Clostridia</taxon>
        <taxon>Eubacteriales</taxon>
        <taxon>Clostridiales Family XVI. Incertae Sedis</taxon>
        <taxon>Carboxydocella</taxon>
    </lineage>
</organism>
<dbReference type="PANTHER" id="PTHR37313:SF2">
    <property type="entry name" value="UPF0749 PROTEIN YLXX"/>
    <property type="match status" value="1"/>
</dbReference>
<dbReference type="EMBL" id="FUXM01000003">
    <property type="protein sequence ID" value="SJZ61649.1"/>
    <property type="molecule type" value="Genomic_DNA"/>
</dbReference>